<dbReference type="UniPathway" id="UPA00282"/>
<dbReference type="PANTHER" id="PTHR31650:SF1">
    <property type="entry name" value="WAX ESTER SYNTHASE_DIACYLGLYCEROL ACYLTRANSFERASE 4-RELATED"/>
    <property type="match status" value="1"/>
</dbReference>
<comment type="catalytic activity">
    <reaction evidence="8">
        <text>an acyl-CoA + a 1,2-diacyl-sn-glycerol = a triacyl-sn-glycerol + CoA</text>
        <dbReference type="Rhea" id="RHEA:10868"/>
        <dbReference type="ChEBI" id="CHEBI:17815"/>
        <dbReference type="ChEBI" id="CHEBI:57287"/>
        <dbReference type="ChEBI" id="CHEBI:58342"/>
        <dbReference type="ChEBI" id="CHEBI:64615"/>
        <dbReference type="EC" id="2.3.1.20"/>
    </reaction>
</comment>
<evidence type="ECO:0000256" key="3">
    <source>
        <dbReference type="ARBA" id="ARBA00009587"/>
    </source>
</evidence>
<keyword evidence="9" id="KW-0472">Membrane</keyword>
<name>A0A545TH96_9GAMM</name>
<dbReference type="Pfam" id="PF06974">
    <property type="entry name" value="WS_DGAT_C"/>
    <property type="match status" value="1"/>
</dbReference>
<evidence type="ECO:0000259" key="11">
    <source>
        <dbReference type="Pfam" id="PF06974"/>
    </source>
</evidence>
<evidence type="ECO:0000256" key="5">
    <source>
        <dbReference type="ARBA" id="ARBA00022679"/>
    </source>
</evidence>
<gene>
    <name evidence="12" type="ORF">FLL45_01200</name>
</gene>
<protein>
    <recommendedName>
        <fullName evidence="4">diacylglycerol O-acyltransferase</fullName>
        <ecNumber evidence="4">2.3.1.20</ecNumber>
    </recommendedName>
</protein>
<comment type="pathway">
    <text evidence="1">Glycerolipid metabolism; triacylglycerol biosynthesis.</text>
</comment>
<dbReference type="Proteomes" id="UP000317839">
    <property type="component" value="Unassembled WGS sequence"/>
</dbReference>
<dbReference type="AlphaFoldDB" id="A0A545TH96"/>
<reference evidence="12 13" key="1">
    <citation type="submission" date="2019-06" db="EMBL/GenBank/DDBJ databases">
        <title>Draft genome of Aliikangiella marina GYP-15.</title>
        <authorList>
            <person name="Wang G."/>
        </authorList>
    </citation>
    <scope>NUCLEOTIDE SEQUENCE [LARGE SCALE GENOMIC DNA]</scope>
    <source>
        <strain evidence="12 13">GYP-15</strain>
    </source>
</reference>
<dbReference type="OrthoDB" id="9810950at2"/>
<evidence type="ECO:0000256" key="7">
    <source>
        <dbReference type="ARBA" id="ARBA00023315"/>
    </source>
</evidence>
<evidence type="ECO:0000256" key="2">
    <source>
        <dbReference type="ARBA" id="ARBA00005189"/>
    </source>
</evidence>
<evidence type="ECO:0000313" key="12">
    <source>
        <dbReference type="EMBL" id="TQV76603.1"/>
    </source>
</evidence>
<dbReference type="RefSeq" id="WP_142887963.1">
    <property type="nucleotide sequence ID" value="NZ_VIKR01000001.1"/>
</dbReference>
<comment type="caution">
    <text evidence="12">The sequence shown here is derived from an EMBL/GenBank/DDBJ whole genome shotgun (WGS) entry which is preliminary data.</text>
</comment>
<evidence type="ECO:0000256" key="1">
    <source>
        <dbReference type="ARBA" id="ARBA00004771"/>
    </source>
</evidence>
<dbReference type="GO" id="GO:0019432">
    <property type="term" value="P:triglyceride biosynthetic process"/>
    <property type="evidence" value="ECO:0007669"/>
    <property type="project" value="UniProtKB-UniPathway"/>
</dbReference>
<dbReference type="InterPro" id="IPR045034">
    <property type="entry name" value="O-acyltransferase_WSD1-like"/>
</dbReference>
<feature type="domain" description="O-acyltransferase WSD1 C-terminal" evidence="11">
    <location>
        <begin position="304"/>
        <end position="449"/>
    </location>
</feature>
<dbReference type="GO" id="GO:0001666">
    <property type="term" value="P:response to hypoxia"/>
    <property type="evidence" value="ECO:0007669"/>
    <property type="project" value="TreeGrafter"/>
</dbReference>
<dbReference type="EMBL" id="VIKR01000001">
    <property type="protein sequence ID" value="TQV76603.1"/>
    <property type="molecule type" value="Genomic_DNA"/>
</dbReference>
<organism evidence="12 13">
    <name type="scientific">Aliikangiella marina</name>
    <dbReference type="NCBI Taxonomy" id="1712262"/>
    <lineage>
        <taxon>Bacteria</taxon>
        <taxon>Pseudomonadati</taxon>
        <taxon>Pseudomonadota</taxon>
        <taxon>Gammaproteobacteria</taxon>
        <taxon>Oceanospirillales</taxon>
        <taxon>Pleioneaceae</taxon>
        <taxon>Aliikangiella</taxon>
    </lineage>
</organism>
<comment type="similarity">
    <text evidence="3">Belongs to the long-chain O-acyltransferase family.</text>
</comment>
<dbReference type="GO" id="GO:0006071">
    <property type="term" value="P:glycerol metabolic process"/>
    <property type="evidence" value="ECO:0007669"/>
    <property type="project" value="UniProtKB-KW"/>
</dbReference>
<dbReference type="GO" id="GO:0005886">
    <property type="term" value="C:plasma membrane"/>
    <property type="evidence" value="ECO:0007669"/>
    <property type="project" value="TreeGrafter"/>
</dbReference>
<keyword evidence="7" id="KW-0012">Acyltransferase</keyword>
<dbReference type="EC" id="2.3.1.20" evidence="4"/>
<evidence type="ECO:0000259" key="10">
    <source>
        <dbReference type="Pfam" id="PF03007"/>
    </source>
</evidence>
<keyword evidence="13" id="KW-1185">Reference proteome</keyword>
<dbReference type="PANTHER" id="PTHR31650">
    <property type="entry name" value="O-ACYLTRANSFERASE (WSD1-LIKE) FAMILY PROTEIN"/>
    <property type="match status" value="1"/>
</dbReference>
<comment type="pathway">
    <text evidence="2">Lipid metabolism.</text>
</comment>
<feature type="domain" description="O-acyltransferase WSD1-like N-terminal" evidence="10">
    <location>
        <begin position="8"/>
        <end position="263"/>
    </location>
</feature>
<evidence type="ECO:0000256" key="9">
    <source>
        <dbReference type="SAM" id="Phobius"/>
    </source>
</evidence>
<dbReference type="GO" id="GO:0004144">
    <property type="term" value="F:diacylglycerol O-acyltransferase activity"/>
    <property type="evidence" value="ECO:0007669"/>
    <property type="project" value="UniProtKB-EC"/>
</dbReference>
<feature type="transmembrane region" description="Helical" evidence="9">
    <location>
        <begin position="182"/>
        <end position="204"/>
    </location>
</feature>
<dbReference type="GO" id="GO:0071731">
    <property type="term" value="P:response to nitric oxide"/>
    <property type="evidence" value="ECO:0007669"/>
    <property type="project" value="TreeGrafter"/>
</dbReference>
<accession>A0A545TH96</accession>
<keyword evidence="9" id="KW-1133">Transmembrane helix</keyword>
<sequence>MTKKITFLDKAFWITESDDNPKHVASLQILQLPRRAGEHYVKDLVDELREYKTGVAPFNCVVKQFLGYPTQLKKIDILNMQYHIQFHQLKDIGNRQSLHKLVAKLHEPRLDKDKPLWQFHVIESLEGDEFAIYIKIHHMLGDGATLVKWFQAAYHDKISKDEFVPIWEKPHPKRPKRPSKPLMTSLLAIGEFFLVVKDFFWVLMRILFKIIRFNTHYMPIPFTGTKTVLTGQVKRGRVVSTVDLPFDRVKALSKRLRASVNEVLLCSFDIGVHRFLKEYGQSFDKALFTNVPINLRRKGDDSSGNKIAIVPVELAHGEKDPYLRLRQIIENHRVVIRAAKRARPAAFSYYTIFIQSVALVYELLRLSNIVHPIANILISNMPGPKETRYFKDCKLVAVYPISTITPGGGVNITLLTCGDTANVGLVCCDKDIKSLEPLAEYFKESFELLERSIDDQTVSIDDIGENVKQVGHSVVELGHYVSEEDMHA</sequence>
<dbReference type="InterPro" id="IPR009721">
    <property type="entry name" value="O-acyltransferase_WSD1_C"/>
</dbReference>
<evidence type="ECO:0000256" key="8">
    <source>
        <dbReference type="ARBA" id="ARBA00048109"/>
    </source>
</evidence>
<dbReference type="InterPro" id="IPR004255">
    <property type="entry name" value="O-acyltransferase_WSD1_N"/>
</dbReference>
<dbReference type="Pfam" id="PF03007">
    <property type="entry name" value="WS_DGAT_cat"/>
    <property type="match status" value="1"/>
</dbReference>
<evidence type="ECO:0000313" key="13">
    <source>
        <dbReference type="Proteomes" id="UP000317839"/>
    </source>
</evidence>
<keyword evidence="9" id="KW-0812">Transmembrane</keyword>
<keyword evidence="6" id="KW-0319">Glycerol metabolism</keyword>
<keyword evidence="5" id="KW-0808">Transferase</keyword>
<evidence type="ECO:0000256" key="6">
    <source>
        <dbReference type="ARBA" id="ARBA00022798"/>
    </source>
</evidence>
<dbReference type="GO" id="GO:0051701">
    <property type="term" value="P:biological process involved in interaction with host"/>
    <property type="evidence" value="ECO:0007669"/>
    <property type="project" value="TreeGrafter"/>
</dbReference>
<proteinExistence type="inferred from homology"/>
<evidence type="ECO:0000256" key="4">
    <source>
        <dbReference type="ARBA" id="ARBA00013244"/>
    </source>
</evidence>